<evidence type="ECO:0000256" key="5">
    <source>
        <dbReference type="ARBA" id="ARBA00022692"/>
    </source>
</evidence>
<reference evidence="11 12" key="1">
    <citation type="submission" date="2016-03" db="EMBL/GenBank/DDBJ databases">
        <authorList>
            <person name="Devillers H."/>
        </authorList>
    </citation>
    <scope>NUCLEOTIDE SEQUENCE [LARGE SCALE GENOMIC DNA]</scope>
    <source>
        <strain evidence="11">CBS 6772</strain>
    </source>
</reference>
<evidence type="ECO:0000256" key="1">
    <source>
        <dbReference type="ARBA" id="ARBA00004323"/>
    </source>
</evidence>
<dbReference type="GO" id="GO:0000139">
    <property type="term" value="C:Golgi membrane"/>
    <property type="evidence" value="ECO:0007669"/>
    <property type="project" value="UniProtKB-SubCell"/>
</dbReference>
<keyword evidence="5" id="KW-0812">Transmembrane</keyword>
<organism evidence="11 12">
    <name type="scientific">Lachancea fermentati</name>
    <name type="common">Zygosaccharomyces fermentati</name>
    <dbReference type="NCBI Taxonomy" id="4955"/>
    <lineage>
        <taxon>Eukaryota</taxon>
        <taxon>Fungi</taxon>
        <taxon>Dikarya</taxon>
        <taxon>Ascomycota</taxon>
        <taxon>Saccharomycotina</taxon>
        <taxon>Saccharomycetes</taxon>
        <taxon>Saccharomycetales</taxon>
        <taxon>Saccharomycetaceae</taxon>
        <taxon>Lachancea</taxon>
    </lineage>
</organism>
<dbReference type="Pfam" id="PF11051">
    <property type="entry name" value="Mannosyl_trans3"/>
    <property type="match status" value="1"/>
</dbReference>
<dbReference type="FunFam" id="3.90.550.10:FF:000177">
    <property type="entry name" value="MNN5p Alpha-1,2-mannosyltransferase"/>
    <property type="match status" value="1"/>
</dbReference>
<dbReference type="OMA" id="KGYQYKA"/>
<comment type="subcellular location">
    <subcellularLocation>
        <location evidence="1">Golgi apparatus membrane</location>
        <topology evidence="1">Single-pass type II membrane protein</topology>
    </subcellularLocation>
</comment>
<gene>
    <name evidence="11" type="ORF">LAFE_0C08900G</name>
</gene>
<protein>
    <submittedName>
        <fullName evidence="11">LAFE_0C08900g1_1</fullName>
    </submittedName>
</protein>
<dbReference type="AlphaFoldDB" id="A0A1G4M9Y9"/>
<evidence type="ECO:0000313" key="12">
    <source>
        <dbReference type="Proteomes" id="UP000190831"/>
    </source>
</evidence>
<evidence type="ECO:0000256" key="3">
    <source>
        <dbReference type="ARBA" id="ARBA00009105"/>
    </source>
</evidence>
<evidence type="ECO:0000256" key="2">
    <source>
        <dbReference type="ARBA" id="ARBA00004922"/>
    </source>
</evidence>
<comment type="similarity">
    <text evidence="3">Belongs to the MNN1/MNT family.</text>
</comment>
<dbReference type="InterPro" id="IPR022751">
    <property type="entry name" value="Alpha_mannosyltransferase"/>
</dbReference>
<proteinExistence type="inferred from homology"/>
<evidence type="ECO:0000256" key="9">
    <source>
        <dbReference type="ARBA" id="ARBA00023136"/>
    </source>
</evidence>
<sequence length="591" mass="67798">MSVLTKRFAKVFKLALLVTVCCIIFVLTSRYVDEGMSKEYKSYLASYVDTYVGDTDSIPENSELSKAMSAKDEVRREKLQTFYKQVFDNVQEFGPKNKCLREYGANCKLDGNIGTRPDDYDNWGKLTSSELGKCLSLSYSERAMLKKMHYQFVESIGSLTLPAESYSGDGIVTVGGGKFSLLSFLIIKTLRNLGTTLPVEVFIPPNDTGDQEFCNTLLPKYNAKCIYITDVLPPDSVDNFEFKGYQFKSIAIIASSFENLLLLDADNFPIKDLDNIFDKEPYKSTGLVLWPDFWRRTTNPAYYEIADIPVNYKNRVRNCMDDITPPQAYTSNMEDTSDVPLHDLENTIPDVSTESGQIMISKSKHLPTVLLSLYYNVYGPSWYYPIFSQKAAGEGDKETFIAAANFYELDFYQVKSITAVDGYHRSEGFRGVAMLQHDFVQDYQRYQHASEEINAVYEGKSPQSIKLDPSYSPEKFYETYFESETLKEVDIMFVHSNLPKFDPVTLWKDQDLIVAGQHIRSYTNLKRLNGYDLELENFKVFKEYLCDTRTHFKYVDNALQENETNWESMCQYITERLLFLDKSHANAIKSS</sequence>
<dbReference type="GO" id="GO:0000026">
    <property type="term" value="F:alpha-1,2-mannosyltransferase activity"/>
    <property type="evidence" value="ECO:0007669"/>
    <property type="project" value="TreeGrafter"/>
</dbReference>
<comment type="pathway">
    <text evidence="2">Protein modification; protein glycosylation.</text>
</comment>
<evidence type="ECO:0000256" key="4">
    <source>
        <dbReference type="ARBA" id="ARBA00022679"/>
    </source>
</evidence>
<evidence type="ECO:0000256" key="7">
    <source>
        <dbReference type="ARBA" id="ARBA00022989"/>
    </source>
</evidence>
<dbReference type="PANTHER" id="PTHR31646:SF1">
    <property type="entry name" value="ALPHA-1,2-MANNOSYLTRANSFERASE MNN2"/>
    <property type="match status" value="1"/>
</dbReference>
<dbReference type="OrthoDB" id="430354at2759"/>
<dbReference type="PANTHER" id="PTHR31646">
    <property type="entry name" value="ALPHA-1,2-MANNOSYLTRANSFERASE MNN2"/>
    <property type="match status" value="1"/>
</dbReference>
<name>A0A1G4M9Y9_LACFM</name>
<keyword evidence="12" id="KW-1185">Reference proteome</keyword>
<keyword evidence="7" id="KW-1133">Transmembrane helix</keyword>
<evidence type="ECO:0000313" key="11">
    <source>
        <dbReference type="EMBL" id="SCW00650.1"/>
    </source>
</evidence>
<dbReference type="Proteomes" id="UP000190831">
    <property type="component" value="Chromosome C"/>
</dbReference>
<evidence type="ECO:0000256" key="8">
    <source>
        <dbReference type="ARBA" id="ARBA00023034"/>
    </source>
</evidence>
<keyword evidence="4" id="KW-0808">Transferase</keyword>
<keyword evidence="9" id="KW-0472">Membrane</keyword>
<keyword evidence="6" id="KW-0735">Signal-anchor</keyword>
<dbReference type="SUPFAM" id="SSF53448">
    <property type="entry name" value="Nucleotide-diphospho-sugar transferases"/>
    <property type="match status" value="1"/>
</dbReference>
<dbReference type="GO" id="GO:0046354">
    <property type="term" value="P:mannan biosynthetic process"/>
    <property type="evidence" value="ECO:0007669"/>
    <property type="project" value="TreeGrafter"/>
</dbReference>
<keyword evidence="10" id="KW-0325">Glycoprotein</keyword>
<evidence type="ECO:0000256" key="6">
    <source>
        <dbReference type="ARBA" id="ARBA00022968"/>
    </source>
</evidence>
<dbReference type="STRING" id="4955.A0A1G4M9Y9"/>
<accession>A0A1G4M9Y9</accession>
<keyword evidence="8" id="KW-0333">Golgi apparatus</keyword>
<dbReference type="InterPro" id="IPR029044">
    <property type="entry name" value="Nucleotide-diphossugar_trans"/>
</dbReference>
<evidence type="ECO:0000256" key="10">
    <source>
        <dbReference type="ARBA" id="ARBA00023180"/>
    </source>
</evidence>
<dbReference type="EMBL" id="LT598485">
    <property type="protein sequence ID" value="SCW00650.1"/>
    <property type="molecule type" value="Genomic_DNA"/>
</dbReference>